<sequence length="563" mass="58948">MARSAKSDRPRVLRKDRTGANPVTVGILALVVILIACWFAFRKDNPLSSPFKLQAVFQTSNGVRQNMPVRIAGVDVGKVKSVEAQEGTQATVIVMEVDPRGLPIHKDAELKIRPRIFLEGNYFIELKPGTPSQPTLETGDTVPVTQTATPVQLDQVLTSLQQSTREDLQGLLQGFGDGLTREPTEAEDATQAASVRGKTAAQALNKSLDDAPGASRGTAVVNSAIVGNGNDVSATIKALDGISRSLSGETAALQDVVVNFNRTAAAFADESSALSEAISELPGTLKTANSTLTALNEAFPPTRAFAKEILPGVEETQATIDAARPWLAQTTALLSPDELQGLTSILAPTTEDLAEAGNGTLGLLQQQNLLAQCATKVLLPTGDVVIEDGPRTSGVENYKEFFYALVGFNGESQNSDGNGQWLRATVGGNSKVETGVTPLGVKLYGNALLPPQGTRPAMPTKLPTQNFDANCKDQARPDLNSAVTGSPDGQNTKPGKFLGFGDTASASASSTSSAPRESRAQAAKTKSPDKAQVAASRSEQPTTSVAGGLLGVLNPLRDTEGTP</sequence>
<dbReference type="PANTHER" id="PTHR33371:SF4">
    <property type="entry name" value="INTERMEMBRANE PHOSPHOLIPID TRANSPORT SYSTEM BINDING PROTEIN MLAD"/>
    <property type="match status" value="1"/>
</dbReference>
<dbReference type="InterPro" id="IPR052336">
    <property type="entry name" value="MlaD_Phospholipid_Transporter"/>
</dbReference>
<reference evidence="5" key="1">
    <citation type="submission" date="2021-11" db="EMBL/GenBank/DDBJ databases">
        <title>Cultivation dependent microbiological survey of springs from the worlds oldest radium mine currently devoted to the extraction of radon-saturated water.</title>
        <authorList>
            <person name="Kapinusova G."/>
            <person name="Smrhova T."/>
            <person name="Strejcek M."/>
            <person name="Suman J."/>
            <person name="Jani K."/>
            <person name="Pajer P."/>
            <person name="Uhlik O."/>
        </authorList>
    </citation>
    <scope>NUCLEOTIDE SEQUENCE [LARGE SCALE GENOMIC DNA]</scope>
    <source>
        <strain evidence="5">J379</strain>
    </source>
</reference>
<gene>
    <name evidence="4" type="ORF">LRS13_22800</name>
</gene>
<evidence type="ECO:0000259" key="3">
    <source>
        <dbReference type="Pfam" id="PF02470"/>
    </source>
</evidence>
<organism evidence="4 5">
    <name type="scientific">Svornostia abyssi</name>
    <dbReference type="NCBI Taxonomy" id="2898438"/>
    <lineage>
        <taxon>Bacteria</taxon>
        <taxon>Bacillati</taxon>
        <taxon>Actinomycetota</taxon>
        <taxon>Thermoleophilia</taxon>
        <taxon>Solirubrobacterales</taxon>
        <taxon>Baekduiaceae</taxon>
        <taxon>Svornostia</taxon>
    </lineage>
</organism>
<feature type="compositionally biased region" description="Polar residues" evidence="1">
    <location>
        <begin position="481"/>
        <end position="493"/>
    </location>
</feature>
<evidence type="ECO:0000256" key="2">
    <source>
        <dbReference type="SAM" id="Phobius"/>
    </source>
</evidence>
<keyword evidence="2" id="KW-0472">Membrane</keyword>
<name>A0ABY5PFJ6_9ACTN</name>
<dbReference type="PANTHER" id="PTHR33371">
    <property type="entry name" value="INTERMEMBRANE PHOSPHOLIPID TRANSPORT SYSTEM BINDING PROTEIN MLAD-RELATED"/>
    <property type="match status" value="1"/>
</dbReference>
<evidence type="ECO:0000313" key="5">
    <source>
        <dbReference type="Proteomes" id="UP001058860"/>
    </source>
</evidence>
<dbReference type="RefSeq" id="WP_353863971.1">
    <property type="nucleotide sequence ID" value="NZ_CP088295.1"/>
</dbReference>
<feature type="transmembrane region" description="Helical" evidence="2">
    <location>
        <begin position="20"/>
        <end position="41"/>
    </location>
</feature>
<dbReference type="InterPro" id="IPR003399">
    <property type="entry name" value="Mce/MlaD"/>
</dbReference>
<keyword evidence="5" id="KW-1185">Reference proteome</keyword>
<dbReference type="Proteomes" id="UP001058860">
    <property type="component" value="Chromosome"/>
</dbReference>
<evidence type="ECO:0000313" key="4">
    <source>
        <dbReference type="EMBL" id="UUY03466.1"/>
    </source>
</evidence>
<keyword evidence="2" id="KW-1133">Transmembrane helix</keyword>
<proteinExistence type="predicted"/>
<dbReference type="EMBL" id="CP088295">
    <property type="protein sequence ID" value="UUY03466.1"/>
    <property type="molecule type" value="Genomic_DNA"/>
</dbReference>
<feature type="region of interest" description="Disordered" evidence="1">
    <location>
        <begin position="450"/>
        <end position="563"/>
    </location>
</feature>
<keyword evidence="2" id="KW-0812">Transmembrane</keyword>
<feature type="domain" description="Mce/MlaD" evidence="3">
    <location>
        <begin position="53"/>
        <end position="129"/>
    </location>
</feature>
<feature type="compositionally biased region" description="Low complexity" evidence="1">
    <location>
        <begin position="503"/>
        <end position="514"/>
    </location>
</feature>
<accession>A0ABY5PFJ6</accession>
<dbReference type="Pfam" id="PF02470">
    <property type="entry name" value="MlaD"/>
    <property type="match status" value="1"/>
</dbReference>
<feature type="compositionally biased region" description="Polar residues" evidence="1">
    <location>
        <begin position="535"/>
        <end position="545"/>
    </location>
</feature>
<evidence type="ECO:0000256" key="1">
    <source>
        <dbReference type="SAM" id="MobiDB-lite"/>
    </source>
</evidence>
<protein>
    <submittedName>
        <fullName evidence="4">MlaD family protein</fullName>
    </submittedName>
</protein>